<dbReference type="RefSeq" id="XP_012335624.1">
    <property type="nucleotide sequence ID" value="XM_012480201.1"/>
</dbReference>
<evidence type="ECO:0000313" key="3">
    <source>
        <dbReference type="Proteomes" id="UP000054561"/>
    </source>
</evidence>
<dbReference type="OrthoDB" id="372726at2759"/>
<evidence type="ECO:0000256" key="1">
    <source>
        <dbReference type="SAM" id="MobiDB-lite"/>
    </source>
</evidence>
<feature type="region of interest" description="Disordered" evidence="1">
    <location>
        <begin position="20"/>
        <end position="42"/>
    </location>
</feature>
<dbReference type="Proteomes" id="UP000054561">
    <property type="component" value="Unassembled WGS sequence"/>
</dbReference>
<keyword evidence="3" id="KW-1185">Reference proteome</keyword>
<dbReference type="GeneID" id="24267890"/>
<dbReference type="VEuPathDB" id="PlasmoDB:AK88_02576"/>
<dbReference type="AlphaFoldDB" id="A0A0D9QL85"/>
<organism evidence="2 3">
    <name type="scientific">Plasmodium fragile</name>
    <dbReference type="NCBI Taxonomy" id="5857"/>
    <lineage>
        <taxon>Eukaryota</taxon>
        <taxon>Sar</taxon>
        <taxon>Alveolata</taxon>
        <taxon>Apicomplexa</taxon>
        <taxon>Aconoidasida</taxon>
        <taxon>Haemosporida</taxon>
        <taxon>Plasmodiidae</taxon>
        <taxon>Plasmodium</taxon>
        <taxon>Plasmodium (Plasmodium)</taxon>
    </lineage>
</organism>
<sequence>MNFIKTHIYEQEYTNEGIKEHEKDARSAKEIDENNRLKELPEFKRDNQFLSLSEQLELKKNNNSGAGGPGKEDEAGLANIYDMPNMTEEYAEYYDNYAKHDNYSIQKIREREKEVEFEFKEALKSYAKKKELKEKEDEADLWKEEESNHLNLREIKKNMIKKKKKIIPVNKTSVKAIIKTKKKSAIASPKEGHTDVRKASTRENNSLLLGYSDYSDE</sequence>
<dbReference type="OMA" id="HIYEQEY"/>
<proteinExistence type="predicted"/>
<evidence type="ECO:0000313" key="2">
    <source>
        <dbReference type="EMBL" id="KJP87820.1"/>
    </source>
</evidence>
<name>A0A0D9QL85_PLAFR</name>
<gene>
    <name evidence="2" type="ORF">AK88_02576</name>
</gene>
<feature type="region of interest" description="Disordered" evidence="1">
    <location>
        <begin position="57"/>
        <end position="76"/>
    </location>
</feature>
<protein>
    <submittedName>
        <fullName evidence="2">Uncharacterized protein</fullName>
    </submittedName>
</protein>
<dbReference type="EMBL" id="KQ001669">
    <property type="protein sequence ID" value="KJP87820.1"/>
    <property type="molecule type" value="Genomic_DNA"/>
</dbReference>
<accession>A0A0D9QL85</accession>
<reference evidence="2 3" key="1">
    <citation type="submission" date="2014-03" db="EMBL/GenBank/DDBJ databases">
        <title>The Genome Sequence of Plasmodium fragile nilgiri.</title>
        <authorList>
            <consortium name="The Broad Institute Genomics Platform"/>
            <consortium name="The Broad Institute Genome Sequencing Center for Infectious Disease"/>
            <person name="Neafsey D."/>
            <person name="Duraisingh M."/>
            <person name="Young S.K."/>
            <person name="Zeng Q."/>
            <person name="Gargeya S."/>
            <person name="Abouelleil A."/>
            <person name="Alvarado L."/>
            <person name="Chapman S.B."/>
            <person name="Gainer-Dewar J."/>
            <person name="Goldberg J."/>
            <person name="Griggs A."/>
            <person name="Gujja S."/>
            <person name="Hansen M."/>
            <person name="Howarth C."/>
            <person name="Imamovic A."/>
            <person name="Larimer J."/>
            <person name="Pearson M."/>
            <person name="Poon T.W."/>
            <person name="Priest M."/>
            <person name="Roberts A."/>
            <person name="Saif S."/>
            <person name="Shea T."/>
            <person name="Sykes S."/>
            <person name="Wortman J."/>
            <person name="Nusbaum C."/>
            <person name="Birren B."/>
        </authorList>
    </citation>
    <scope>NUCLEOTIDE SEQUENCE [LARGE SCALE GENOMIC DNA]</scope>
    <source>
        <strain evidence="3">nilgiri</strain>
    </source>
</reference>